<comment type="caution">
    <text evidence="4">The sequence shown here is derived from an EMBL/GenBank/DDBJ whole genome shotgun (WGS) entry which is preliminary data.</text>
</comment>
<dbReference type="PANTHER" id="PTHR13504">
    <property type="entry name" value="FIDO DOMAIN-CONTAINING PROTEIN DDB_G0283145"/>
    <property type="match status" value="1"/>
</dbReference>
<accession>A0A7W7Z130</accession>
<dbReference type="InterPro" id="IPR040198">
    <property type="entry name" value="Fido_containing"/>
</dbReference>
<dbReference type="GO" id="GO:0005524">
    <property type="term" value="F:ATP binding"/>
    <property type="evidence" value="ECO:0007669"/>
    <property type="project" value="UniProtKB-KW"/>
</dbReference>
<dbReference type="PANTHER" id="PTHR13504:SF38">
    <property type="entry name" value="FIDO DOMAIN-CONTAINING PROTEIN"/>
    <property type="match status" value="1"/>
</dbReference>
<name>A0A7W7Z130_9BRAD</name>
<dbReference type="EMBL" id="JACHIH010000002">
    <property type="protein sequence ID" value="MBB5045944.1"/>
    <property type="molecule type" value="Genomic_DNA"/>
</dbReference>
<proteinExistence type="predicted"/>
<dbReference type="InterPro" id="IPR036597">
    <property type="entry name" value="Fido-like_dom_sf"/>
</dbReference>
<dbReference type="RefSeq" id="WP_184254272.1">
    <property type="nucleotide sequence ID" value="NZ_JACHIH010000002.1"/>
</dbReference>
<evidence type="ECO:0000313" key="5">
    <source>
        <dbReference type="Proteomes" id="UP000542353"/>
    </source>
</evidence>
<protein>
    <submittedName>
        <fullName evidence="4">Fic family protein</fullName>
    </submittedName>
</protein>
<organism evidence="4 5">
    <name type="scientific">Rhodopseudomonas rhenobacensis</name>
    <dbReference type="NCBI Taxonomy" id="87461"/>
    <lineage>
        <taxon>Bacteria</taxon>
        <taxon>Pseudomonadati</taxon>
        <taxon>Pseudomonadota</taxon>
        <taxon>Alphaproteobacteria</taxon>
        <taxon>Hyphomicrobiales</taxon>
        <taxon>Nitrobacteraceae</taxon>
        <taxon>Rhodopseudomonas</taxon>
    </lineage>
</organism>
<reference evidence="4 5" key="1">
    <citation type="submission" date="2020-08" db="EMBL/GenBank/DDBJ databases">
        <title>Genomic Encyclopedia of Type Strains, Phase IV (KMG-IV): sequencing the most valuable type-strain genomes for metagenomic binning, comparative biology and taxonomic classification.</title>
        <authorList>
            <person name="Goeker M."/>
        </authorList>
    </citation>
    <scope>NUCLEOTIDE SEQUENCE [LARGE SCALE GENOMIC DNA]</scope>
    <source>
        <strain evidence="4 5">DSM 12706</strain>
    </source>
</reference>
<evidence type="ECO:0000313" key="4">
    <source>
        <dbReference type="EMBL" id="MBB5045944.1"/>
    </source>
</evidence>
<feature type="active site" evidence="1">
    <location>
        <position position="203"/>
    </location>
</feature>
<evidence type="ECO:0000256" key="2">
    <source>
        <dbReference type="PIRSR" id="PIRSR640198-2"/>
    </source>
</evidence>
<dbReference type="Proteomes" id="UP000542353">
    <property type="component" value="Unassembled WGS sequence"/>
</dbReference>
<gene>
    <name evidence="4" type="ORF">HNR60_000679</name>
</gene>
<feature type="domain" description="Fido" evidence="3">
    <location>
        <begin position="115"/>
        <end position="271"/>
    </location>
</feature>
<evidence type="ECO:0000256" key="1">
    <source>
        <dbReference type="PIRSR" id="PIRSR640198-1"/>
    </source>
</evidence>
<dbReference type="Gene3D" id="1.10.3290.10">
    <property type="entry name" value="Fido-like domain"/>
    <property type="match status" value="1"/>
</dbReference>
<evidence type="ECO:0000259" key="3">
    <source>
        <dbReference type="PROSITE" id="PS51459"/>
    </source>
</evidence>
<dbReference type="PROSITE" id="PS51459">
    <property type="entry name" value="FIDO"/>
    <property type="match status" value="1"/>
</dbReference>
<dbReference type="SUPFAM" id="SSF140931">
    <property type="entry name" value="Fic-like"/>
    <property type="match status" value="1"/>
</dbReference>
<dbReference type="AlphaFoldDB" id="A0A7W7Z130"/>
<keyword evidence="2" id="KW-0067">ATP-binding</keyword>
<keyword evidence="5" id="KW-1185">Reference proteome</keyword>
<feature type="binding site" evidence="2">
    <location>
        <begin position="207"/>
        <end position="214"/>
    </location>
    <ligand>
        <name>ATP</name>
        <dbReference type="ChEBI" id="CHEBI:30616"/>
    </ligand>
</feature>
<sequence length="384" mass="42905">MDLGIYELDEHGRRLFRPAMPPFPPLEDVHDVLEAANAAVREFDRRLTEWDRHSAVGRLFARLDAVHSSGAEGSTTTFTDLLEYESALRTAPDVDDATIVAACADGLNEDLAWTTPEDLVLLLHRRLFENHRNRMLAGGAGHFKALPNYTGDPDFPGGMFGYTSPASIQTALREWRDFTLATAPATPELLRQVLSHWMFEHIHPMTDGNGRIGRLLVPILMRRKGQTSTACTFLGEAVHENKGLYIGVLKDARITGKTANYSRQMLAFIRTTASANINRLDRLQSIEKDWRARFARVRSDSVVHRMIAYAMIRPVFTINDAQNDLGVSFAAANGAARTLADEGLLTVPQDVKRNRLFYADEVLGLFDRFRQKSPSNSAPEGRPC</sequence>
<keyword evidence="2" id="KW-0547">Nucleotide-binding</keyword>
<dbReference type="InterPro" id="IPR003812">
    <property type="entry name" value="Fido"/>
</dbReference>
<dbReference type="Pfam" id="PF02661">
    <property type="entry name" value="Fic"/>
    <property type="match status" value="1"/>
</dbReference>